<evidence type="ECO:0000313" key="2">
    <source>
        <dbReference type="EMBL" id="OAD39347.1"/>
    </source>
</evidence>
<dbReference type="AlphaFoldDB" id="A0A167GEL8"/>
<organism evidence="1 4">
    <name type="scientific">Hydrogenophaga crassostreae</name>
    <dbReference type="NCBI Taxonomy" id="1763535"/>
    <lineage>
        <taxon>Bacteria</taxon>
        <taxon>Pseudomonadati</taxon>
        <taxon>Pseudomonadota</taxon>
        <taxon>Betaproteobacteria</taxon>
        <taxon>Burkholderiales</taxon>
        <taxon>Comamonadaceae</taxon>
        <taxon>Hydrogenophaga</taxon>
    </lineage>
</organism>
<dbReference type="Gene3D" id="3.20.20.150">
    <property type="entry name" value="Divalent-metal-dependent TIM barrel enzymes"/>
    <property type="match status" value="1"/>
</dbReference>
<keyword evidence="3" id="KW-1185">Reference proteome</keyword>
<reference evidence="1 4" key="2">
    <citation type="submission" date="2016-10" db="EMBL/GenBank/DDBJ databases">
        <title>Hydorgenophaga sp. LPB0072 isolated from gastropod.</title>
        <authorList>
            <person name="Kim E."/>
            <person name="Yi H."/>
        </authorList>
    </citation>
    <scope>NUCLEOTIDE SEQUENCE [LARGE SCALE GENOMIC DNA]</scope>
    <source>
        <strain evidence="1 4">LPB0072</strain>
    </source>
</reference>
<dbReference type="Proteomes" id="UP000185680">
    <property type="component" value="Chromosome"/>
</dbReference>
<evidence type="ECO:0008006" key="5">
    <source>
        <dbReference type="Google" id="ProtNLM"/>
    </source>
</evidence>
<dbReference type="Proteomes" id="UP000185657">
    <property type="component" value="Unassembled WGS sequence"/>
</dbReference>
<evidence type="ECO:0000313" key="3">
    <source>
        <dbReference type="Proteomes" id="UP000185657"/>
    </source>
</evidence>
<sequence length="317" mass="35748">MLPLPKLGVGLAFQAPLKSLIEQPDGDFDMVEVVPDILWTDLGPGHNPRYLDDHEHVDWLDRVGRTLPVIPHGIGMSIGSAMHFDEQHLQQLRRWHQRMHFPWHSDHLAFHIADHRNEAINVGITLPLPRDQATLDRLKPRIARVRQLVPAPFLLENNVYYFDIPHAEMDEARFLNGLSHQCGCGLLLDLHNVHTNAVNHGFDAVAFVDEIDLRQVGEIHVAGGMMLDGFYLDAHSGAVADPVWALLEHVLPRCPNVGAVVFELFGSWFELVGEQRVRADMRRLKQLWQQCQVPHPRPGPTTKKTLPVCGVELGVAP</sequence>
<protein>
    <recommendedName>
        <fullName evidence="5">DUF692 domain-containing protein</fullName>
    </recommendedName>
</protein>
<dbReference type="STRING" id="1763535.LPB072_00165"/>
<reference evidence="2 3" key="1">
    <citation type="submission" date="2016-02" db="EMBL/GenBank/DDBJ databases">
        <title>Draft genome sequence of Hydrogenophaga sp. LPB0072.</title>
        <authorList>
            <person name="Shin S.-K."/>
            <person name="Yi H."/>
        </authorList>
    </citation>
    <scope>NUCLEOTIDE SEQUENCE [LARGE SCALE GENOMIC DNA]</scope>
    <source>
        <strain evidence="2 3">LPB0072</strain>
    </source>
</reference>
<dbReference type="Pfam" id="PF05114">
    <property type="entry name" value="MbnB_TglH_ChrH"/>
    <property type="match status" value="1"/>
</dbReference>
<dbReference type="EMBL" id="LVWD01000043">
    <property type="protein sequence ID" value="OAD39347.1"/>
    <property type="molecule type" value="Genomic_DNA"/>
</dbReference>
<evidence type="ECO:0000313" key="4">
    <source>
        <dbReference type="Proteomes" id="UP000185680"/>
    </source>
</evidence>
<accession>A0A167GEL8</accession>
<dbReference type="InterPro" id="IPR007801">
    <property type="entry name" value="MbnB/TglH/ChrH"/>
</dbReference>
<dbReference type="RefSeq" id="WP_066096745.1">
    <property type="nucleotide sequence ID" value="NZ_CP017476.1"/>
</dbReference>
<name>A0A167GEL8_9BURK</name>
<evidence type="ECO:0000313" key="1">
    <source>
        <dbReference type="EMBL" id="AOW11508.1"/>
    </source>
</evidence>
<dbReference type="KEGG" id="hyl:LPB072_00165"/>
<dbReference type="PANTHER" id="PTHR42194:SF1">
    <property type="entry name" value="UPF0276 PROTEIN HI_1600"/>
    <property type="match status" value="1"/>
</dbReference>
<dbReference type="PANTHER" id="PTHR42194">
    <property type="entry name" value="UPF0276 PROTEIN HI_1600"/>
    <property type="match status" value="1"/>
</dbReference>
<gene>
    <name evidence="1" type="ORF">LPB072_00165</name>
    <name evidence="2" type="ORF">LPB72_22440</name>
</gene>
<proteinExistence type="predicted"/>
<dbReference type="NCBIfam" id="NF003818">
    <property type="entry name" value="PRK05409.1"/>
    <property type="match status" value="1"/>
</dbReference>
<dbReference type="EMBL" id="CP017476">
    <property type="protein sequence ID" value="AOW11508.1"/>
    <property type="molecule type" value="Genomic_DNA"/>
</dbReference>